<keyword evidence="1" id="KW-0812">Transmembrane</keyword>
<dbReference type="AlphaFoldDB" id="A0A813IFG7"/>
<proteinExistence type="predicted"/>
<comment type="caution">
    <text evidence="2">The sequence shown here is derived from an EMBL/GenBank/DDBJ whole genome shotgun (WGS) entry which is preliminary data.</text>
</comment>
<evidence type="ECO:0000313" key="2">
    <source>
        <dbReference type="EMBL" id="CAE8649689.1"/>
    </source>
</evidence>
<organism evidence="2 3">
    <name type="scientific">Polarella glacialis</name>
    <name type="common">Dinoflagellate</name>
    <dbReference type="NCBI Taxonomy" id="89957"/>
    <lineage>
        <taxon>Eukaryota</taxon>
        <taxon>Sar</taxon>
        <taxon>Alveolata</taxon>
        <taxon>Dinophyceae</taxon>
        <taxon>Suessiales</taxon>
        <taxon>Suessiaceae</taxon>
        <taxon>Polarella</taxon>
    </lineage>
</organism>
<name>A0A813IFG7_POLGL</name>
<evidence type="ECO:0000313" key="3">
    <source>
        <dbReference type="Proteomes" id="UP000626109"/>
    </source>
</evidence>
<keyword evidence="1" id="KW-1133">Transmembrane helix</keyword>
<evidence type="ECO:0000256" key="1">
    <source>
        <dbReference type="SAM" id="Phobius"/>
    </source>
</evidence>
<sequence>KQTAKDHEKQTTTNKQLLNFSIYCSAHFSSYSLICSGMRSSKKRAAIVVIVATVLFLLLLLWSGSRPNVHSFNAQSTWKVFRVLVHANSQPNLCLTCCCCCCCCCCYC</sequence>
<feature type="transmembrane region" description="Helical" evidence="1">
    <location>
        <begin position="45"/>
        <end position="63"/>
    </location>
</feature>
<feature type="non-terminal residue" evidence="2">
    <location>
        <position position="1"/>
    </location>
</feature>
<gene>
    <name evidence="2" type="ORF">PGLA2088_LOCUS7651</name>
</gene>
<dbReference type="Proteomes" id="UP000626109">
    <property type="component" value="Unassembled WGS sequence"/>
</dbReference>
<keyword evidence="1" id="KW-0472">Membrane</keyword>
<accession>A0A813IFG7</accession>
<dbReference type="EMBL" id="CAJNNW010008044">
    <property type="protein sequence ID" value="CAE8649689.1"/>
    <property type="molecule type" value="Genomic_DNA"/>
</dbReference>
<reference evidence="2" key="1">
    <citation type="submission" date="2021-02" db="EMBL/GenBank/DDBJ databases">
        <authorList>
            <person name="Dougan E. K."/>
            <person name="Rhodes N."/>
            <person name="Thang M."/>
            <person name="Chan C."/>
        </authorList>
    </citation>
    <scope>NUCLEOTIDE SEQUENCE</scope>
</reference>
<protein>
    <submittedName>
        <fullName evidence="2">Uncharacterized protein</fullName>
    </submittedName>
</protein>